<dbReference type="Proteomes" id="UP000636709">
    <property type="component" value="Unassembled WGS sequence"/>
</dbReference>
<keyword evidence="1" id="KW-0812">Transmembrane</keyword>
<dbReference type="AlphaFoldDB" id="A0A835DYQ7"/>
<sequence length="63" mass="7307">MMNPGQWKLFTYYWLLVIAASVIILNNNTDSAPKDQLFPPEFPMLVVLMCAVYLILRAMKQMI</sequence>
<feature type="transmembrane region" description="Helical" evidence="1">
    <location>
        <begin position="37"/>
        <end position="56"/>
    </location>
</feature>
<comment type="caution">
    <text evidence="2">The sequence shown here is derived from an EMBL/GenBank/DDBJ whole genome shotgun (WGS) entry which is preliminary data.</text>
</comment>
<proteinExistence type="predicted"/>
<evidence type="ECO:0000256" key="1">
    <source>
        <dbReference type="SAM" id="Phobius"/>
    </source>
</evidence>
<dbReference type="EMBL" id="JACEFO010002479">
    <property type="protein sequence ID" value="KAF8658701.1"/>
    <property type="molecule type" value="Genomic_DNA"/>
</dbReference>
<reference evidence="2" key="1">
    <citation type="submission" date="2020-07" db="EMBL/GenBank/DDBJ databases">
        <title>Genome sequence and genetic diversity analysis of an under-domesticated orphan crop, white fonio (Digitaria exilis).</title>
        <authorList>
            <person name="Bennetzen J.L."/>
            <person name="Chen S."/>
            <person name="Ma X."/>
            <person name="Wang X."/>
            <person name="Yssel A.E.J."/>
            <person name="Chaluvadi S.R."/>
            <person name="Johnson M."/>
            <person name="Gangashetty P."/>
            <person name="Hamidou F."/>
            <person name="Sanogo M.D."/>
            <person name="Zwaenepoel A."/>
            <person name="Wallace J."/>
            <person name="Van De Peer Y."/>
            <person name="Van Deynze A."/>
        </authorList>
    </citation>
    <scope>NUCLEOTIDE SEQUENCE</scope>
    <source>
        <tissue evidence="2">Leaves</tissue>
    </source>
</reference>
<feature type="transmembrane region" description="Helical" evidence="1">
    <location>
        <begin position="7"/>
        <end position="25"/>
    </location>
</feature>
<keyword evidence="3" id="KW-1185">Reference proteome</keyword>
<name>A0A835DYQ7_9POAL</name>
<gene>
    <name evidence="2" type="ORF">HU200_059177</name>
</gene>
<organism evidence="2 3">
    <name type="scientific">Digitaria exilis</name>
    <dbReference type="NCBI Taxonomy" id="1010633"/>
    <lineage>
        <taxon>Eukaryota</taxon>
        <taxon>Viridiplantae</taxon>
        <taxon>Streptophyta</taxon>
        <taxon>Embryophyta</taxon>
        <taxon>Tracheophyta</taxon>
        <taxon>Spermatophyta</taxon>
        <taxon>Magnoliopsida</taxon>
        <taxon>Liliopsida</taxon>
        <taxon>Poales</taxon>
        <taxon>Poaceae</taxon>
        <taxon>PACMAD clade</taxon>
        <taxon>Panicoideae</taxon>
        <taxon>Panicodae</taxon>
        <taxon>Paniceae</taxon>
        <taxon>Anthephorinae</taxon>
        <taxon>Digitaria</taxon>
    </lineage>
</organism>
<keyword evidence="1" id="KW-1133">Transmembrane helix</keyword>
<protein>
    <submittedName>
        <fullName evidence="2">Uncharacterized protein</fullName>
    </submittedName>
</protein>
<evidence type="ECO:0000313" key="3">
    <source>
        <dbReference type="Proteomes" id="UP000636709"/>
    </source>
</evidence>
<dbReference type="OrthoDB" id="10440666at2759"/>
<accession>A0A835DYQ7</accession>
<keyword evidence="1" id="KW-0472">Membrane</keyword>
<evidence type="ECO:0000313" key="2">
    <source>
        <dbReference type="EMBL" id="KAF8658701.1"/>
    </source>
</evidence>